<name>A0A916LCF3_MYCTX</name>
<dbReference type="Proteomes" id="UP000039021">
    <property type="component" value="Unassembled WGS sequence"/>
</dbReference>
<gene>
    <name evidence="1" type="ORF">ERS007739_03011</name>
</gene>
<accession>A0A916LCF3</accession>
<protein>
    <submittedName>
        <fullName evidence="1">Uncharacterized protein</fullName>
    </submittedName>
</protein>
<dbReference type="EMBL" id="CSBK01001481">
    <property type="protein sequence ID" value="COY72433.1"/>
    <property type="molecule type" value="Genomic_DNA"/>
</dbReference>
<comment type="caution">
    <text evidence="1">The sequence shown here is derived from an EMBL/GenBank/DDBJ whole genome shotgun (WGS) entry which is preliminary data.</text>
</comment>
<reference evidence="2" key="1">
    <citation type="submission" date="2015-03" db="EMBL/GenBank/DDBJ databases">
        <authorList>
            <consortium name="Pathogen Informatics"/>
        </authorList>
    </citation>
    <scope>NUCLEOTIDE SEQUENCE [LARGE SCALE GENOMIC DNA]</scope>
    <source>
        <strain evidence="2">N09902308</strain>
    </source>
</reference>
<proteinExistence type="predicted"/>
<organism evidence="1 2">
    <name type="scientific">Mycobacterium tuberculosis</name>
    <dbReference type="NCBI Taxonomy" id="1773"/>
    <lineage>
        <taxon>Bacteria</taxon>
        <taxon>Bacillati</taxon>
        <taxon>Actinomycetota</taxon>
        <taxon>Actinomycetes</taxon>
        <taxon>Mycobacteriales</taxon>
        <taxon>Mycobacteriaceae</taxon>
        <taxon>Mycobacterium</taxon>
        <taxon>Mycobacterium tuberculosis complex</taxon>
    </lineage>
</organism>
<sequence>MENRSGAMYFQVPTAVPNWVSFSSVVALAIPKSTR</sequence>
<evidence type="ECO:0000313" key="1">
    <source>
        <dbReference type="EMBL" id="COY72433.1"/>
    </source>
</evidence>
<dbReference type="AlphaFoldDB" id="A0A916LCF3"/>
<evidence type="ECO:0000313" key="2">
    <source>
        <dbReference type="Proteomes" id="UP000039021"/>
    </source>
</evidence>